<dbReference type="GeneID" id="85344227"/>
<evidence type="ECO:0000313" key="1">
    <source>
        <dbReference type="EMBL" id="KAK1516983.1"/>
    </source>
</evidence>
<sequence length="133" mass="14948">MPWIGRLTTQLISSSFPLPLAGFVPSPDSPSPLSSASRCELLLGVPHPFLHVSHPQVAWISANPGLRDVLRRISRVNSCFKDMRTGRPHRSPHIVNSTPLVVPTHGPMLWLGLWRHPLALQRHQTKHREMDRA</sequence>
<comment type="caution">
    <text evidence="1">The sequence shown here is derived from an EMBL/GenBank/DDBJ whole genome shotgun (WGS) entry which is preliminary data.</text>
</comment>
<organism evidence="1 2">
    <name type="scientific">Colletotrichum costaricense</name>
    <dbReference type="NCBI Taxonomy" id="1209916"/>
    <lineage>
        <taxon>Eukaryota</taxon>
        <taxon>Fungi</taxon>
        <taxon>Dikarya</taxon>
        <taxon>Ascomycota</taxon>
        <taxon>Pezizomycotina</taxon>
        <taxon>Sordariomycetes</taxon>
        <taxon>Hypocreomycetidae</taxon>
        <taxon>Glomerellales</taxon>
        <taxon>Glomerellaceae</taxon>
        <taxon>Colletotrichum</taxon>
        <taxon>Colletotrichum acutatum species complex</taxon>
    </lineage>
</organism>
<accession>A0AAI9YN43</accession>
<name>A0AAI9YN43_9PEZI</name>
<protein>
    <submittedName>
        <fullName evidence="1">Uncharacterized protein</fullName>
    </submittedName>
</protein>
<keyword evidence="2" id="KW-1185">Reference proteome</keyword>
<reference evidence="1 2" key="1">
    <citation type="submission" date="2016-10" db="EMBL/GenBank/DDBJ databases">
        <title>The genome sequence of Colletotrichum fioriniae PJ7.</title>
        <authorList>
            <person name="Baroncelli R."/>
        </authorList>
    </citation>
    <scope>NUCLEOTIDE SEQUENCE [LARGE SCALE GENOMIC DNA]</scope>
    <source>
        <strain evidence="1 2">IMI 309622</strain>
    </source>
</reference>
<dbReference type="Proteomes" id="UP001240678">
    <property type="component" value="Unassembled WGS sequence"/>
</dbReference>
<dbReference type="EMBL" id="MOOE01000015">
    <property type="protein sequence ID" value="KAK1516983.1"/>
    <property type="molecule type" value="Genomic_DNA"/>
</dbReference>
<dbReference type="RefSeq" id="XP_060308728.1">
    <property type="nucleotide sequence ID" value="XM_060460680.1"/>
</dbReference>
<evidence type="ECO:0000313" key="2">
    <source>
        <dbReference type="Proteomes" id="UP001240678"/>
    </source>
</evidence>
<gene>
    <name evidence="1" type="ORF">CCOS01_12532</name>
</gene>
<proteinExistence type="predicted"/>
<dbReference type="AlphaFoldDB" id="A0AAI9YN43"/>